<sequence>MADNKNEGEPDSEKKSDLVEVKWDFIKDELPDFQNDPVDKIRNWVERLTFLPRETLDKLAELINQVRDHTKGE</sequence>
<name>A0A1F7XZL7_9BACT</name>
<dbReference type="Proteomes" id="UP000176741">
    <property type="component" value="Unassembled WGS sequence"/>
</dbReference>
<dbReference type="EMBL" id="MGGD01000058">
    <property type="protein sequence ID" value="OGM19735.1"/>
    <property type="molecule type" value="Genomic_DNA"/>
</dbReference>
<comment type="caution">
    <text evidence="1">The sequence shown here is derived from an EMBL/GenBank/DDBJ whole genome shotgun (WGS) entry which is preliminary data.</text>
</comment>
<evidence type="ECO:0000313" key="2">
    <source>
        <dbReference type="Proteomes" id="UP000176741"/>
    </source>
</evidence>
<reference evidence="1 2" key="1">
    <citation type="journal article" date="2016" name="Nat. Commun.">
        <title>Thousands of microbial genomes shed light on interconnected biogeochemical processes in an aquifer system.</title>
        <authorList>
            <person name="Anantharaman K."/>
            <person name="Brown C.T."/>
            <person name="Hug L.A."/>
            <person name="Sharon I."/>
            <person name="Castelle C.J."/>
            <person name="Probst A.J."/>
            <person name="Thomas B.C."/>
            <person name="Singh A."/>
            <person name="Wilkins M.J."/>
            <person name="Karaoz U."/>
            <person name="Brodie E.L."/>
            <person name="Williams K.H."/>
            <person name="Hubbard S.S."/>
            <person name="Banfield J.F."/>
        </authorList>
    </citation>
    <scope>NUCLEOTIDE SEQUENCE [LARGE SCALE GENOMIC DNA]</scope>
</reference>
<accession>A0A1F7XZL7</accession>
<gene>
    <name evidence="1" type="ORF">A2771_03985</name>
</gene>
<proteinExistence type="predicted"/>
<dbReference type="AlphaFoldDB" id="A0A1F7XZL7"/>
<organism evidence="1 2">
    <name type="scientific">Candidatus Woesebacteria bacterium RIFCSPHIGHO2_01_FULL_38_26b</name>
    <dbReference type="NCBI Taxonomy" id="1802491"/>
    <lineage>
        <taxon>Bacteria</taxon>
        <taxon>Candidatus Woeseibacteriota</taxon>
    </lineage>
</organism>
<protein>
    <submittedName>
        <fullName evidence="1">Uncharacterized protein</fullName>
    </submittedName>
</protein>
<evidence type="ECO:0000313" key="1">
    <source>
        <dbReference type="EMBL" id="OGM19735.1"/>
    </source>
</evidence>